<dbReference type="SMART" id="SM00530">
    <property type="entry name" value="HTH_XRE"/>
    <property type="match status" value="1"/>
</dbReference>
<dbReference type="EMBL" id="LPWA01000101">
    <property type="protein sequence ID" value="KUM26901.1"/>
    <property type="molecule type" value="Genomic_DNA"/>
</dbReference>
<dbReference type="PROSITE" id="PS50943">
    <property type="entry name" value="HTH_CROC1"/>
    <property type="match status" value="1"/>
</dbReference>
<evidence type="ECO:0000313" key="3">
    <source>
        <dbReference type="Proteomes" id="UP000053176"/>
    </source>
</evidence>
<comment type="caution">
    <text evidence="2">The sequence shown here is derived from an EMBL/GenBank/DDBJ whole genome shotgun (WGS) entry which is preliminary data.</text>
</comment>
<reference evidence="2 3" key="1">
    <citation type="submission" date="2015-12" db="EMBL/GenBank/DDBJ databases">
        <title>Draft genome sequence of Mesorhizobium sp. UFLA 01-765, a multitolerant efficient symbiont and plant-growth promoting strain isolated from Zn-mining soil using Leucaena leucocephala as a trap plant.</title>
        <authorList>
            <person name="Rangel W.M."/>
            <person name="Thijs S."/>
            <person name="Longatti S.M."/>
            <person name="Moreira F.M."/>
            <person name="Weyens N."/>
            <person name="Vangronsveld J."/>
            <person name="Van Hamme J.D."/>
            <person name="Bottos E.M."/>
            <person name="Rineau F."/>
        </authorList>
    </citation>
    <scope>NUCLEOTIDE SEQUENCE [LARGE SCALE GENOMIC DNA]</scope>
    <source>
        <strain evidence="2 3">UFLA 01-765</strain>
    </source>
</reference>
<dbReference type="OrthoDB" id="3034420at2"/>
<name>A0A117N3N1_RHILI</name>
<gene>
    <name evidence="2" type="ORF">AU467_19435</name>
</gene>
<sequence>MSGFRRGIFERLKSSKLFRRAYVRETVKQGVAHQIRAMRESRNMKQSDLATLSGKSQSNIARLEDPDYGKFTIQTLLDMADAFDVWLSIEFVSFKEGLRRSEDKTISGLNAKSFCDDDATWERSPPIVFTEPIKTKLSNTPDTTTWDNRGQAAVVTTYVSRKVLYS</sequence>
<dbReference type="InterPro" id="IPR001387">
    <property type="entry name" value="Cro/C1-type_HTH"/>
</dbReference>
<protein>
    <recommendedName>
        <fullName evidence="1">HTH cro/C1-type domain-containing protein</fullName>
    </recommendedName>
</protein>
<proteinExistence type="predicted"/>
<dbReference type="Proteomes" id="UP000053176">
    <property type="component" value="Unassembled WGS sequence"/>
</dbReference>
<dbReference type="CDD" id="cd00093">
    <property type="entry name" value="HTH_XRE"/>
    <property type="match status" value="1"/>
</dbReference>
<dbReference type="GO" id="GO:0003677">
    <property type="term" value="F:DNA binding"/>
    <property type="evidence" value="ECO:0007669"/>
    <property type="project" value="InterPro"/>
</dbReference>
<organism evidence="2 3">
    <name type="scientific">Rhizobium loti</name>
    <name type="common">Mesorhizobium loti</name>
    <dbReference type="NCBI Taxonomy" id="381"/>
    <lineage>
        <taxon>Bacteria</taxon>
        <taxon>Pseudomonadati</taxon>
        <taxon>Pseudomonadota</taxon>
        <taxon>Alphaproteobacteria</taxon>
        <taxon>Hyphomicrobiales</taxon>
        <taxon>Phyllobacteriaceae</taxon>
        <taxon>Mesorhizobium</taxon>
    </lineage>
</organism>
<accession>A0A117N3N1</accession>
<dbReference type="SUPFAM" id="SSF47413">
    <property type="entry name" value="lambda repressor-like DNA-binding domains"/>
    <property type="match status" value="1"/>
</dbReference>
<evidence type="ECO:0000259" key="1">
    <source>
        <dbReference type="PROSITE" id="PS50943"/>
    </source>
</evidence>
<dbReference type="InterPro" id="IPR010982">
    <property type="entry name" value="Lambda_DNA-bd_dom_sf"/>
</dbReference>
<dbReference type="Gene3D" id="1.10.260.40">
    <property type="entry name" value="lambda repressor-like DNA-binding domains"/>
    <property type="match status" value="1"/>
</dbReference>
<dbReference type="Pfam" id="PF01381">
    <property type="entry name" value="HTH_3"/>
    <property type="match status" value="1"/>
</dbReference>
<evidence type="ECO:0000313" key="2">
    <source>
        <dbReference type="EMBL" id="KUM26901.1"/>
    </source>
</evidence>
<feature type="domain" description="HTH cro/C1-type" evidence="1">
    <location>
        <begin position="35"/>
        <end position="92"/>
    </location>
</feature>
<dbReference type="AlphaFoldDB" id="A0A117N3N1"/>